<sequence>MGRKRAIGLEWLDPRDIDQRYWAIEYLSAKGYQEFFYYQQKICPDELPSHEQMLHAGTKIEQSAGARELLKDMKDAWRQQRNRNKKKQEGHLVCSFTLNGETKKNLKKMASELNISATALLERLIEKAYQTHTRKQAKQPRVRLAKNPQGNRSDTLRSYKENYKNNPPQTSSSPILPEHKSSSTNDTKAADTLSNLNDDFVESQEKTCKPIKSLSENINEIKRNRKTYIVPNGMLERIAIVKNMDVSGPLEVSPNIDE</sequence>
<protein>
    <submittedName>
        <fullName evidence="2">Uncharacterized protein</fullName>
    </submittedName>
</protein>
<dbReference type="Proteomes" id="UP000282800">
    <property type="component" value="Unassembled WGS sequence"/>
</dbReference>
<dbReference type="AlphaFoldDB" id="A0A482UCW9"/>
<dbReference type="RefSeq" id="WP_126190080.1">
    <property type="nucleotide sequence ID" value="NZ_RWYU02000007.1"/>
</dbReference>
<feature type="compositionally biased region" description="Basic and acidic residues" evidence="1">
    <location>
        <begin position="154"/>
        <end position="163"/>
    </location>
</feature>
<evidence type="ECO:0000313" key="3">
    <source>
        <dbReference type="Proteomes" id="UP000282800"/>
    </source>
</evidence>
<gene>
    <name evidence="2" type="ORF">EJA06_016555</name>
</gene>
<dbReference type="OrthoDB" id="6903081at2"/>
<feature type="compositionally biased region" description="Basic residues" evidence="1">
    <location>
        <begin position="132"/>
        <end position="144"/>
    </location>
</feature>
<feature type="region of interest" description="Disordered" evidence="1">
    <location>
        <begin position="131"/>
        <end position="191"/>
    </location>
</feature>
<accession>A0A482UCW9</accession>
<feature type="compositionally biased region" description="Polar residues" evidence="1">
    <location>
        <begin position="164"/>
        <end position="174"/>
    </location>
</feature>
<organism evidence="2 3">
    <name type="scientific">Pseudomonas songnenensis</name>
    <dbReference type="NCBI Taxonomy" id="1176259"/>
    <lineage>
        <taxon>Bacteria</taxon>
        <taxon>Pseudomonadati</taxon>
        <taxon>Pseudomonadota</taxon>
        <taxon>Gammaproteobacteria</taxon>
        <taxon>Pseudomonadales</taxon>
        <taxon>Pseudomonadaceae</taxon>
        <taxon>Pseudomonas</taxon>
    </lineage>
</organism>
<evidence type="ECO:0000313" key="2">
    <source>
        <dbReference type="EMBL" id="RYJ60902.1"/>
    </source>
</evidence>
<evidence type="ECO:0000256" key="1">
    <source>
        <dbReference type="SAM" id="MobiDB-lite"/>
    </source>
</evidence>
<feature type="compositionally biased region" description="Polar residues" evidence="1">
    <location>
        <begin position="182"/>
        <end position="191"/>
    </location>
</feature>
<name>A0A482UCW9_9PSED</name>
<reference evidence="2 3" key="1">
    <citation type="submission" date="2019-01" db="EMBL/GenBank/DDBJ databases">
        <title>High-quality draft genome of. Pseudomonas songnenensis str. L103, a full-fledged denitrifier isolated from 100 meters deep aquifer in a heavily nitrogen fertilized agricultural area.</title>
        <authorList>
            <person name="Liu M."/>
            <person name="Liu B."/>
        </authorList>
    </citation>
    <scope>NUCLEOTIDE SEQUENCE [LARGE SCALE GENOMIC DNA]</scope>
    <source>
        <strain evidence="2 3">L103</strain>
    </source>
</reference>
<dbReference type="EMBL" id="RWYU02000007">
    <property type="protein sequence ID" value="RYJ60902.1"/>
    <property type="molecule type" value="Genomic_DNA"/>
</dbReference>
<proteinExistence type="predicted"/>
<comment type="caution">
    <text evidence="2">The sequence shown here is derived from an EMBL/GenBank/DDBJ whole genome shotgun (WGS) entry which is preliminary data.</text>
</comment>